<proteinExistence type="predicted"/>
<sequence length="94" mass="9967">MDVNLLPPLFLIYAENPSDSGKVYFTCIFLFVLSFGKSIKQMFGDEPLGDLNIKMVVAAKFTGSGGAVVAFCPDGPAQVGLLESACKKAGFALQ</sequence>
<dbReference type="OrthoDB" id="1924968at2759"/>
<dbReference type="Proteomes" id="UP000623129">
    <property type="component" value="Unassembled WGS sequence"/>
</dbReference>
<gene>
    <name evidence="1" type="ORF">FCM35_KLT15362</name>
</gene>
<reference evidence="1" key="1">
    <citation type="submission" date="2020-01" db="EMBL/GenBank/DDBJ databases">
        <title>Genome sequence of Kobresia littledalei, the first chromosome-level genome in the family Cyperaceae.</title>
        <authorList>
            <person name="Qu G."/>
        </authorList>
    </citation>
    <scope>NUCLEOTIDE SEQUENCE</scope>
    <source>
        <strain evidence="1">C.B.Clarke</strain>
        <tissue evidence="1">Leaf</tissue>
    </source>
</reference>
<evidence type="ECO:0000313" key="2">
    <source>
        <dbReference type="Proteomes" id="UP000623129"/>
    </source>
</evidence>
<evidence type="ECO:0000313" key="1">
    <source>
        <dbReference type="EMBL" id="KAF3339591.1"/>
    </source>
</evidence>
<keyword evidence="2" id="KW-1185">Reference proteome</keyword>
<comment type="caution">
    <text evidence="1">The sequence shown here is derived from an EMBL/GenBank/DDBJ whole genome shotgun (WGS) entry which is preliminary data.</text>
</comment>
<dbReference type="EMBL" id="SWLB01000003">
    <property type="protein sequence ID" value="KAF3339591.1"/>
    <property type="molecule type" value="Genomic_DNA"/>
</dbReference>
<organism evidence="1 2">
    <name type="scientific">Carex littledalei</name>
    <dbReference type="NCBI Taxonomy" id="544730"/>
    <lineage>
        <taxon>Eukaryota</taxon>
        <taxon>Viridiplantae</taxon>
        <taxon>Streptophyta</taxon>
        <taxon>Embryophyta</taxon>
        <taxon>Tracheophyta</taxon>
        <taxon>Spermatophyta</taxon>
        <taxon>Magnoliopsida</taxon>
        <taxon>Liliopsida</taxon>
        <taxon>Poales</taxon>
        <taxon>Cyperaceae</taxon>
        <taxon>Cyperoideae</taxon>
        <taxon>Cariceae</taxon>
        <taxon>Carex</taxon>
        <taxon>Carex subgen. Euthyceras</taxon>
    </lineage>
</organism>
<protein>
    <submittedName>
        <fullName evidence="1">Glucuronokinase 1</fullName>
    </submittedName>
</protein>
<dbReference type="GO" id="GO:0016301">
    <property type="term" value="F:kinase activity"/>
    <property type="evidence" value="ECO:0007669"/>
    <property type="project" value="UniProtKB-KW"/>
</dbReference>
<dbReference type="AlphaFoldDB" id="A0A833RPN7"/>
<dbReference type="InterPro" id="IPR053034">
    <property type="entry name" value="Glucuronokinase-like"/>
</dbReference>
<keyword evidence="1" id="KW-0808">Transferase</keyword>
<keyword evidence="1" id="KW-0418">Kinase</keyword>
<name>A0A833RPN7_9POAL</name>
<accession>A0A833RPN7</accession>
<dbReference type="PANTHER" id="PTHR38710:SF1">
    <property type="entry name" value="WITH PUTATIVE URIDYL PYROPHOSPHORYLASE-RELATED"/>
    <property type="match status" value="1"/>
</dbReference>
<dbReference type="PANTHER" id="PTHR38710">
    <property type="entry name" value="WITH PUTATIVE URIDYL PYROPHOSPHORYLASE-RELATED"/>
    <property type="match status" value="1"/>
</dbReference>